<dbReference type="AlphaFoldDB" id="A0AAD9YWK3"/>
<organism evidence="2 3">
    <name type="scientific">Lepraria neglecta</name>
    <dbReference type="NCBI Taxonomy" id="209136"/>
    <lineage>
        <taxon>Eukaryota</taxon>
        <taxon>Fungi</taxon>
        <taxon>Dikarya</taxon>
        <taxon>Ascomycota</taxon>
        <taxon>Pezizomycotina</taxon>
        <taxon>Lecanoromycetes</taxon>
        <taxon>OSLEUM clade</taxon>
        <taxon>Lecanoromycetidae</taxon>
        <taxon>Lecanorales</taxon>
        <taxon>Lecanorineae</taxon>
        <taxon>Stereocaulaceae</taxon>
        <taxon>Lepraria</taxon>
    </lineage>
</organism>
<comment type="caution">
    <text evidence="2">The sequence shown here is derived from an EMBL/GenBank/DDBJ whole genome shotgun (WGS) entry which is preliminary data.</text>
</comment>
<evidence type="ECO:0000256" key="1">
    <source>
        <dbReference type="SAM" id="MobiDB-lite"/>
    </source>
</evidence>
<accession>A0AAD9YWK3</accession>
<name>A0AAD9YWK3_9LECA</name>
<gene>
    <name evidence="2" type="ORF">OEA41_010408</name>
</gene>
<protein>
    <submittedName>
        <fullName evidence="2">Uncharacterized protein</fullName>
    </submittedName>
</protein>
<dbReference type="EMBL" id="JASNWA010000011">
    <property type="protein sequence ID" value="KAK3167281.1"/>
    <property type="molecule type" value="Genomic_DNA"/>
</dbReference>
<feature type="region of interest" description="Disordered" evidence="1">
    <location>
        <begin position="288"/>
        <end position="310"/>
    </location>
</feature>
<dbReference type="Proteomes" id="UP001276659">
    <property type="component" value="Unassembled WGS sequence"/>
</dbReference>
<keyword evidence="3" id="KW-1185">Reference proteome</keyword>
<feature type="compositionally biased region" description="Basic and acidic residues" evidence="1">
    <location>
        <begin position="288"/>
        <end position="297"/>
    </location>
</feature>
<proteinExistence type="predicted"/>
<evidence type="ECO:0000313" key="2">
    <source>
        <dbReference type="EMBL" id="KAK3167281.1"/>
    </source>
</evidence>
<evidence type="ECO:0000313" key="3">
    <source>
        <dbReference type="Proteomes" id="UP001276659"/>
    </source>
</evidence>
<reference evidence="2" key="1">
    <citation type="submission" date="2022-11" db="EMBL/GenBank/DDBJ databases">
        <title>Chromosomal genome sequence assembly and mating type (MAT) locus characterization of the leprose asexual lichenized fungus Lepraria neglecta (Nyl.) Erichsen.</title>
        <authorList>
            <person name="Allen J.L."/>
            <person name="Pfeffer B."/>
        </authorList>
    </citation>
    <scope>NUCLEOTIDE SEQUENCE</scope>
    <source>
        <strain evidence="2">Allen 5258</strain>
    </source>
</reference>
<sequence>MALPMKFPQYTAFSRPQWTRLPTKEPLSSDAKAEVKTDLRNYFTSYRRDGSFRMEAKFSWTSERMALTLNHSRPTKNLDPKQLKSICNKPTLLYWAFSAQRDDRCPLLPFGCIYKEWFRYHNNKPDIEFGHFFANPIRMTSTGPATIGGILEAHQALCDQVSTLLHNISRGKARELLMGSWPNTEHYRMLPLCRAIVVVLDQFEEDTEEEADGSISVDKASLRQTILMVSTGDDSGLSAPISFESIKAQTLPLARSDVPSISSINMVRVPLTTAVQFVADLERREEAAFPDSRHHSAMDSSLSPRKDGDTETFAFGADMWVDKIMQEAEEKGIDGVFETWESVRRVEARKRGEKFGEFGPYHFHAKWK</sequence>